<dbReference type="PANTHER" id="PTHR20883">
    <property type="entry name" value="PHYTANOYL-COA DIOXYGENASE DOMAIN CONTAINING 1"/>
    <property type="match status" value="1"/>
</dbReference>
<evidence type="ECO:0000256" key="2">
    <source>
        <dbReference type="ARBA" id="ARBA00023004"/>
    </source>
</evidence>
<name>A0A382JK07_9ZZZZ</name>
<keyword evidence="1" id="KW-0479">Metal-binding</keyword>
<gene>
    <name evidence="4" type="ORF">METZ01_LOCUS265000</name>
</gene>
<proteinExistence type="predicted"/>
<dbReference type="PANTHER" id="PTHR20883:SF15">
    <property type="entry name" value="PHYTANOYL-COA DIOXYGENASE DOMAIN-CONTAINING PROTEIN 1"/>
    <property type="match status" value="1"/>
</dbReference>
<sequence>MSELKHFKKTDSIEKITKTLKSDGALVIDNFLNEKFVNQLRKETDPYMEATNNGQDGFGGRLTTRTGGLVSRSEKCRELIEDNLILGLCDEFLLDYCERYQLHLTQIIRIRPGEKAQVIHRDRWAWGNHLSHVEPQLNTMWALTDFTKTNGATRLAVGSTKWEDRHEVTESEISKAEMSLGSVLLYSGSVFHSGGANESDEDRIGLNITYTLGWLRQEENQYLSTPPDLAKNLNPKLQKLIGYSMGQYALGYFTPPGKPGENPEISTPEYALGKGEGTEGMGTQEDLDRTKPKN</sequence>
<evidence type="ECO:0000256" key="1">
    <source>
        <dbReference type="ARBA" id="ARBA00022723"/>
    </source>
</evidence>
<dbReference type="SUPFAM" id="SSF51197">
    <property type="entry name" value="Clavaminate synthase-like"/>
    <property type="match status" value="1"/>
</dbReference>
<dbReference type="Gene3D" id="2.60.120.620">
    <property type="entry name" value="q2cbj1_9rhob like domain"/>
    <property type="match status" value="1"/>
</dbReference>
<evidence type="ECO:0000256" key="3">
    <source>
        <dbReference type="SAM" id="MobiDB-lite"/>
    </source>
</evidence>
<dbReference type="InterPro" id="IPR008775">
    <property type="entry name" value="Phytyl_CoA_dOase-like"/>
</dbReference>
<dbReference type="GO" id="GO:0046872">
    <property type="term" value="F:metal ion binding"/>
    <property type="evidence" value="ECO:0007669"/>
    <property type="project" value="UniProtKB-KW"/>
</dbReference>
<dbReference type="AlphaFoldDB" id="A0A382JK07"/>
<protein>
    <recommendedName>
        <fullName evidence="5">Phytanoyl-CoA dioxygenase</fullName>
    </recommendedName>
</protein>
<feature type="region of interest" description="Disordered" evidence="3">
    <location>
        <begin position="255"/>
        <end position="294"/>
    </location>
</feature>
<evidence type="ECO:0008006" key="5">
    <source>
        <dbReference type="Google" id="ProtNLM"/>
    </source>
</evidence>
<accession>A0A382JK07</accession>
<organism evidence="4">
    <name type="scientific">marine metagenome</name>
    <dbReference type="NCBI Taxonomy" id="408172"/>
    <lineage>
        <taxon>unclassified sequences</taxon>
        <taxon>metagenomes</taxon>
        <taxon>ecological metagenomes</taxon>
    </lineage>
</organism>
<evidence type="ECO:0000313" key="4">
    <source>
        <dbReference type="EMBL" id="SVC12146.1"/>
    </source>
</evidence>
<dbReference type="Pfam" id="PF05721">
    <property type="entry name" value="PhyH"/>
    <property type="match status" value="1"/>
</dbReference>
<dbReference type="EMBL" id="UINC01074697">
    <property type="protein sequence ID" value="SVC12146.1"/>
    <property type="molecule type" value="Genomic_DNA"/>
</dbReference>
<reference evidence="4" key="1">
    <citation type="submission" date="2018-05" db="EMBL/GenBank/DDBJ databases">
        <authorList>
            <person name="Lanie J.A."/>
            <person name="Ng W.-L."/>
            <person name="Kazmierczak K.M."/>
            <person name="Andrzejewski T.M."/>
            <person name="Davidsen T.M."/>
            <person name="Wayne K.J."/>
            <person name="Tettelin H."/>
            <person name="Glass J.I."/>
            <person name="Rusch D."/>
            <person name="Podicherti R."/>
            <person name="Tsui H.-C.T."/>
            <person name="Winkler M.E."/>
        </authorList>
    </citation>
    <scope>NUCLEOTIDE SEQUENCE</scope>
</reference>
<keyword evidence="2" id="KW-0408">Iron</keyword>